<dbReference type="InterPro" id="IPR032828">
    <property type="entry name" value="PolyA_RNA-bd"/>
</dbReference>
<feature type="domain" description="tRNA nucleotidyltransferase/poly(A) polymerase RNA and SrmB- binding" evidence="16">
    <location>
        <begin position="224"/>
        <end position="277"/>
    </location>
</feature>
<evidence type="ECO:0000256" key="8">
    <source>
        <dbReference type="ARBA" id="ARBA00072969"/>
    </source>
</evidence>
<evidence type="ECO:0000256" key="4">
    <source>
        <dbReference type="ARBA" id="ARBA00022884"/>
    </source>
</evidence>
<dbReference type="InterPro" id="IPR002646">
    <property type="entry name" value="PolA_pol_head_dom"/>
</dbReference>
<comment type="function">
    <text evidence="6">Nucleotidyltransferase that catalyzes the addition and repair of the essential 3'-terminal CCA sequence in tRNAs, which is necessary for the attachment of amino acids to the 3' terminus of tRNA molecules, using CTP and ATP as substrates. tRNA 3'-terminal CCA addition is required both for tRNA processing and repair. Also involved in tRNA surveillance by mediating tandem CCA addition to generate a CCACCA at the 3' terminus of unstable tRNAs. While stable tRNAs receive only 3'-terminal CCA, unstable tRNAs are marked with CCACCA and rapidly degraded. The structural flexibility of RNA controls the choice between CCA versus CCACCA addition: following the first CCA addition cycle, nucleotide-binding to the active site triggers a clockwise screw motion, producing torque on the RNA. This ejects stable RNAs, whereas unstable RNAs are refolded while bound to the enzyme and subjected to a second CCA catalytic cycle.</text>
</comment>
<dbReference type="InParanoid" id="A0A448YTA9"/>
<dbReference type="GO" id="GO:0052927">
    <property type="term" value="F:CC tRNA cytidylyltransferase activity"/>
    <property type="evidence" value="ECO:0007669"/>
    <property type="project" value="TreeGrafter"/>
</dbReference>
<evidence type="ECO:0000256" key="12">
    <source>
        <dbReference type="ARBA" id="ARBA00082324"/>
    </source>
</evidence>
<evidence type="ECO:0000256" key="13">
    <source>
        <dbReference type="RuleBase" id="RU003953"/>
    </source>
</evidence>
<name>A0A448YTA9_BRENA</name>
<proteinExistence type="inferred from homology"/>
<dbReference type="EC" id="2.7.7.72" evidence="7"/>
<evidence type="ECO:0000256" key="9">
    <source>
        <dbReference type="ARBA" id="ARBA00076038"/>
    </source>
</evidence>
<feature type="domain" description="Poly A polymerase head" evidence="15">
    <location>
        <begin position="47"/>
        <end position="197"/>
    </location>
</feature>
<dbReference type="FunCoup" id="A0A448YTA9">
    <property type="interactions" value="132"/>
</dbReference>
<dbReference type="STRING" id="13370.A0A448YTA9"/>
<evidence type="ECO:0000256" key="3">
    <source>
        <dbReference type="ARBA" id="ARBA00022741"/>
    </source>
</evidence>
<keyword evidence="18" id="KW-1185">Reference proteome</keyword>
<sequence length="560" mass="64471">MSSTASCNLEKIILTDKERQITSILREYTNYYNSQIAQAHNKPPVELRITGGWVRDKLLGRDSHDIDIGVDHLSGLEFVKGLKRYLDGRGEVVEVVGGDEEVGHLSGIHKIKKNPEKSKHLETCTTKLMGSDIDFVNLRNERYTEDSRIPTIESGTPQEDAFRRDATLNSLFFNLSTMKVEDWTGRGLQDLKDGILRTPLEAKKTFLDDPLRCLRMIRFASNFNFRIDEESLDAMRLDSIKTTLDHKISRERIGIEFSKIILGKNPIYGLQLLRDVEFSNIFGFGDKEQGQEKVIKIINQINGKEIEYLLDEGILESLDDIVTKLPMISEWLKKNEVEQIKRTEDEVMKNDHYRIAFYCSLILNKWDSIEVLEEDKEVGGGEGMTAKGHIPKGKGGKKKRPKPCNATHLIIGQGLKMPTKMADLVSLIVSNMDEFRENMERFEDMKRSEVALKLVIPYGESWRLNLLVFYMLENLRDIEEIEETTARVEEFFEGCKQLGLEEVYKETVLLNGKELIEMTGKKPGRWMKDMNEELFAWQLDHRGCTTDELREYAKVISERS</sequence>
<reference evidence="17 18" key="1">
    <citation type="submission" date="2018-12" db="EMBL/GenBank/DDBJ databases">
        <authorList>
            <person name="Tiukova I."/>
            <person name="Dainat J."/>
        </authorList>
    </citation>
    <scope>NUCLEOTIDE SEQUENCE [LARGE SCALE GENOMIC DNA]</scope>
</reference>
<gene>
    <name evidence="17" type="ORF">BRENAR_LOCUS4873</name>
</gene>
<keyword evidence="3" id="KW-0547">Nucleotide-binding</keyword>
<evidence type="ECO:0000256" key="6">
    <source>
        <dbReference type="ARBA" id="ARBA00056517"/>
    </source>
</evidence>
<keyword evidence="2 13" id="KW-0808">Transferase</keyword>
<evidence type="ECO:0000256" key="1">
    <source>
        <dbReference type="ARBA" id="ARBA00007265"/>
    </source>
</evidence>
<dbReference type="InterPro" id="IPR043519">
    <property type="entry name" value="NT_sf"/>
</dbReference>
<evidence type="ECO:0000313" key="17">
    <source>
        <dbReference type="EMBL" id="VEU24145.1"/>
    </source>
</evidence>
<dbReference type="GO" id="GO:0001680">
    <property type="term" value="P:tRNA 3'-terminal CCA addition"/>
    <property type="evidence" value="ECO:0007669"/>
    <property type="project" value="UniProtKB-ARBA"/>
</dbReference>
<dbReference type="FunFam" id="3.30.460.10:FF:000019">
    <property type="entry name" value="tRNA nucleotidyltransferase cca2"/>
    <property type="match status" value="1"/>
</dbReference>
<dbReference type="EMBL" id="CAACVR010000075">
    <property type="protein sequence ID" value="VEU24145.1"/>
    <property type="molecule type" value="Genomic_DNA"/>
</dbReference>
<dbReference type="Proteomes" id="UP000290900">
    <property type="component" value="Unassembled WGS sequence"/>
</dbReference>
<keyword evidence="4 13" id="KW-0694">RNA-binding</keyword>
<protein>
    <recommendedName>
        <fullName evidence="8">CCA tRNA nucleotidyltransferase, mitochondrial</fullName>
        <ecNumber evidence="7">2.7.7.72</ecNumber>
    </recommendedName>
    <alternativeName>
        <fullName evidence="10">CCA-adding enzyme</fullName>
    </alternativeName>
    <alternativeName>
        <fullName evidence="9">tRNA CCA-pyrophosphorylase</fullName>
    </alternativeName>
    <alternativeName>
        <fullName evidence="11">tRNA adenylyltransferase</fullName>
    </alternativeName>
    <alternativeName>
        <fullName evidence="12">tRNA nucleotidyltransferase</fullName>
    </alternativeName>
</protein>
<evidence type="ECO:0000256" key="2">
    <source>
        <dbReference type="ARBA" id="ARBA00022679"/>
    </source>
</evidence>
<dbReference type="AlphaFoldDB" id="A0A448YTA9"/>
<evidence type="ECO:0000256" key="11">
    <source>
        <dbReference type="ARBA" id="ARBA00080500"/>
    </source>
</evidence>
<dbReference type="PANTHER" id="PTHR13734:SF5">
    <property type="entry name" value="CCA TRNA NUCLEOTIDYLTRANSFERASE, MITOCHONDRIAL"/>
    <property type="match status" value="1"/>
</dbReference>
<dbReference type="GO" id="GO:0003723">
    <property type="term" value="F:RNA binding"/>
    <property type="evidence" value="ECO:0007669"/>
    <property type="project" value="UniProtKB-KW"/>
</dbReference>
<dbReference type="GO" id="GO:0005739">
    <property type="term" value="C:mitochondrion"/>
    <property type="evidence" value="ECO:0007669"/>
    <property type="project" value="UniProtKB-ARBA"/>
</dbReference>
<dbReference type="CDD" id="cd05398">
    <property type="entry name" value="NT_ClassII-CCAase"/>
    <property type="match status" value="1"/>
</dbReference>
<dbReference type="PANTHER" id="PTHR13734">
    <property type="entry name" value="TRNA-NUCLEOTIDYLTRANSFERASE"/>
    <property type="match status" value="1"/>
</dbReference>
<evidence type="ECO:0000313" key="18">
    <source>
        <dbReference type="Proteomes" id="UP000290900"/>
    </source>
</evidence>
<dbReference type="OrthoDB" id="445712at2759"/>
<evidence type="ECO:0000259" key="15">
    <source>
        <dbReference type="Pfam" id="PF01743"/>
    </source>
</evidence>
<accession>A0A448YTA9</accession>
<dbReference type="GO" id="GO:0004810">
    <property type="term" value="F:CCA tRNA nucleotidyltransferase activity"/>
    <property type="evidence" value="ECO:0007669"/>
    <property type="project" value="UniProtKB-EC"/>
</dbReference>
<dbReference type="Gene3D" id="1.10.3090.10">
    <property type="entry name" value="cca-adding enzyme, domain 2"/>
    <property type="match status" value="1"/>
</dbReference>
<dbReference type="Pfam" id="PF12627">
    <property type="entry name" value="PolyA_pol_RNAbd"/>
    <property type="match status" value="1"/>
</dbReference>
<feature type="region of interest" description="Disordered" evidence="14">
    <location>
        <begin position="380"/>
        <end position="402"/>
    </location>
</feature>
<feature type="compositionally biased region" description="Basic residues" evidence="14">
    <location>
        <begin position="389"/>
        <end position="402"/>
    </location>
</feature>
<organism evidence="17 18">
    <name type="scientific">Brettanomyces naardenensis</name>
    <name type="common">Yeast</name>
    <dbReference type="NCBI Taxonomy" id="13370"/>
    <lineage>
        <taxon>Eukaryota</taxon>
        <taxon>Fungi</taxon>
        <taxon>Dikarya</taxon>
        <taxon>Ascomycota</taxon>
        <taxon>Saccharomycotina</taxon>
        <taxon>Pichiomycetes</taxon>
        <taxon>Pichiales</taxon>
        <taxon>Pichiaceae</taxon>
        <taxon>Brettanomyces</taxon>
    </lineage>
</organism>
<evidence type="ECO:0000256" key="5">
    <source>
        <dbReference type="ARBA" id="ARBA00050431"/>
    </source>
</evidence>
<evidence type="ECO:0000256" key="14">
    <source>
        <dbReference type="SAM" id="MobiDB-lite"/>
    </source>
</evidence>
<evidence type="ECO:0000256" key="10">
    <source>
        <dbReference type="ARBA" id="ARBA00077436"/>
    </source>
</evidence>
<dbReference type="GO" id="GO:0000166">
    <property type="term" value="F:nucleotide binding"/>
    <property type="evidence" value="ECO:0007669"/>
    <property type="project" value="UniProtKB-KW"/>
</dbReference>
<evidence type="ECO:0000256" key="7">
    <source>
        <dbReference type="ARBA" id="ARBA00066885"/>
    </source>
</evidence>
<dbReference type="GO" id="GO:0052929">
    <property type="term" value="F:ATP:3'-cytidine-cytidine-tRNA adenylyltransferase activity"/>
    <property type="evidence" value="ECO:0007669"/>
    <property type="project" value="TreeGrafter"/>
</dbReference>
<dbReference type="SUPFAM" id="SSF81301">
    <property type="entry name" value="Nucleotidyltransferase"/>
    <property type="match status" value="1"/>
</dbReference>
<dbReference type="SUPFAM" id="SSF81891">
    <property type="entry name" value="Poly A polymerase C-terminal region-like"/>
    <property type="match status" value="1"/>
</dbReference>
<dbReference type="Gene3D" id="3.30.460.10">
    <property type="entry name" value="Beta Polymerase, domain 2"/>
    <property type="match status" value="1"/>
</dbReference>
<evidence type="ECO:0000259" key="16">
    <source>
        <dbReference type="Pfam" id="PF12627"/>
    </source>
</evidence>
<dbReference type="Pfam" id="PF01743">
    <property type="entry name" value="PolyA_pol"/>
    <property type="match status" value="1"/>
</dbReference>
<comment type="catalytic activity">
    <reaction evidence="5">
        <text>a tRNA precursor + 2 CTP + ATP = a tRNA with a 3' CCA end + 3 diphosphate</text>
        <dbReference type="Rhea" id="RHEA:14433"/>
        <dbReference type="Rhea" id="RHEA-COMP:10465"/>
        <dbReference type="Rhea" id="RHEA-COMP:10468"/>
        <dbReference type="ChEBI" id="CHEBI:30616"/>
        <dbReference type="ChEBI" id="CHEBI:33019"/>
        <dbReference type="ChEBI" id="CHEBI:37563"/>
        <dbReference type="ChEBI" id="CHEBI:74896"/>
        <dbReference type="ChEBI" id="CHEBI:83071"/>
        <dbReference type="EC" id="2.7.7.72"/>
    </reaction>
</comment>
<comment type="similarity">
    <text evidence="1 13">Belongs to the tRNA nucleotidyltransferase/poly(A) polymerase family.</text>
</comment>